<gene>
    <name evidence="2" type="ORF">DFH08DRAFT_963082</name>
</gene>
<keyword evidence="3" id="KW-1185">Reference proteome</keyword>
<proteinExistence type="predicted"/>
<evidence type="ECO:0000313" key="3">
    <source>
        <dbReference type="Proteomes" id="UP001218218"/>
    </source>
</evidence>
<feature type="region of interest" description="Disordered" evidence="1">
    <location>
        <begin position="868"/>
        <end position="905"/>
    </location>
</feature>
<accession>A0AAD6ZWL1</accession>
<dbReference type="PANTHER" id="PTHR33096">
    <property type="entry name" value="CXC2 DOMAIN-CONTAINING PROTEIN"/>
    <property type="match status" value="1"/>
</dbReference>
<reference evidence="2" key="1">
    <citation type="submission" date="2023-03" db="EMBL/GenBank/DDBJ databases">
        <title>Massive genome expansion in bonnet fungi (Mycena s.s.) driven by repeated elements and novel gene families across ecological guilds.</title>
        <authorList>
            <consortium name="Lawrence Berkeley National Laboratory"/>
            <person name="Harder C.B."/>
            <person name="Miyauchi S."/>
            <person name="Viragh M."/>
            <person name="Kuo A."/>
            <person name="Thoen E."/>
            <person name="Andreopoulos B."/>
            <person name="Lu D."/>
            <person name="Skrede I."/>
            <person name="Drula E."/>
            <person name="Henrissat B."/>
            <person name="Morin E."/>
            <person name="Kohler A."/>
            <person name="Barry K."/>
            <person name="LaButti K."/>
            <person name="Morin E."/>
            <person name="Salamov A."/>
            <person name="Lipzen A."/>
            <person name="Mereny Z."/>
            <person name="Hegedus B."/>
            <person name="Baldrian P."/>
            <person name="Stursova M."/>
            <person name="Weitz H."/>
            <person name="Taylor A."/>
            <person name="Grigoriev I.V."/>
            <person name="Nagy L.G."/>
            <person name="Martin F."/>
            <person name="Kauserud H."/>
        </authorList>
    </citation>
    <scope>NUCLEOTIDE SEQUENCE</scope>
    <source>
        <strain evidence="2">CBHHK002</strain>
    </source>
</reference>
<organism evidence="2 3">
    <name type="scientific">Mycena albidolilacea</name>
    <dbReference type="NCBI Taxonomy" id="1033008"/>
    <lineage>
        <taxon>Eukaryota</taxon>
        <taxon>Fungi</taxon>
        <taxon>Dikarya</taxon>
        <taxon>Basidiomycota</taxon>
        <taxon>Agaricomycotina</taxon>
        <taxon>Agaricomycetes</taxon>
        <taxon>Agaricomycetidae</taxon>
        <taxon>Agaricales</taxon>
        <taxon>Marasmiineae</taxon>
        <taxon>Mycenaceae</taxon>
        <taxon>Mycena</taxon>
    </lineage>
</organism>
<evidence type="ECO:0000313" key="2">
    <source>
        <dbReference type="EMBL" id="KAJ7343076.1"/>
    </source>
</evidence>
<dbReference type="EMBL" id="JARIHO010000024">
    <property type="protein sequence ID" value="KAJ7343076.1"/>
    <property type="molecule type" value="Genomic_DNA"/>
</dbReference>
<sequence length="927" mass="104830">MNTSDRQPGRRHTRTSLTAAKIRDAKAADALKEAERHEAMTRDERRELNNLRDLADPFGGGDDNAWEDDVLHGRAAAEISHAGEAPEDSERADTDLFEGLREDSRRYPDLRKGRDCTQLQVDSFAKQLEQMTDAYIKLGVAVAEGGGLEATYGIAADAETQETRNIIVINVFLTSHQALRIIRGDAYIVSACSIAHLRCLRLGIQAFVRALCDIHGVAPHPWLGAQFSVTFNAYLAIRAEVDRHVQVALGRNTPHWRLKNACSCCLYKVEGEPVLKIPLMGTFDGNNSLSRFERREKVEIDEEGMCAPGVSKERLDDRVVPGDLYLSRDAVDVWKKDRVQELMKSFSVDDGEEEAGGCDKGWQNMKEDVTSQAYGMYDETGFFPALCHHGFVLKVVDMVKSGKLSKYPLALTHHILNVLGEVALGYDIGCKFGKLVFAHPALRELARDKNFCALVGAFHGHGHKRLCGIQNLMMYVEGVGLKALEGYESLFLKLNMLASTTRYASRFHRQQAITTYLKHTDAFDTYHGLTTLLCNKYRRALEVKATYAALREAMRELGEPLQETLEMEYLQKLINLQDAKERITTLRGVELHIVPEPGTAAYTEAAKATRRLETQLRHANELQMKILVAVQDLEVRLEVVRRWLPGDEKWSEVSEMVRRRHYQHALDHLQGLIISRMFELAKCNMSGTGYKLRKHIAKVLQARSKAVKNAISKYNEVAQTMTPPRPTLTWEEVVEYAFLADFDLLREGREDIRGELWAQPAGQVAMDQHYRLLRADKEIQRLNVEIRRLVTYMGDEARFLAVEEGCLREEGEEGLATQVRLLRMERARFTDVHMERLTKLSKEPGFTGDLVPGVSVCRERHTRVVRARRDEDVEMRAPSPLPQEEEEGTPADGEDELESDDDDGELAEAFLTVVRITQDTSIEPKDS</sequence>
<dbReference type="AlphaFoldDB" id="A0AAD6ZWL1"/>
<dbReference type="InterPro" id="IPR040521">
    <property type="entry name" value="KDZ"/>
</dbReference>
<feature type="compositionally biased region" description="Acidic residues" evidence="1">
    <location>
        <begin position="883"/>
        <end position="905"/>
    </location>
</feature>
<dbReference type="Proteomes" id="UP001218218">
    <property type="component" value="Unassembled WGS sequence"/>
</dbReference>
<feature type="region of interest" description="Disordered" evidence="1">
    <location>
        <begin position="24"/>
        <end position="45"/>
    </location>
</feature>
<dbReference type="PANTHER" id="PTHR33096:SF1">
    <property type="entry name" value="CXC1-LIKE CYSTEINE CLUSTER ASSOCIATED WITH KDZ TRANSPOSASES DOMAIN-CONTAINING PROTEIN"/>
    <property type="match status" value="1"/>
</dbReference>
<comment type="caution">
    <text evidence="2">The sequence shown here is derived from an EMBL/GenBank/DDBJ whole genome shotgun (WGS) entry which is preliminary data.</text>
</comment>
<protein>
    <submittedName>
        <fullName evidence="2">Uncharacterized protein</fullName>
    </submittedName>
</protein>
<dbReference type="Pfam" id="PF18758">
    <property type="entry name" value="KDZ"/>
    <property type="match status" value="1"/>
</dbReference>
<evidence type="ECO:0000256" key="1">
    <source>
        <dbReference type="SAM" id="MobiDB-lite"/>
    </source>
</evidence>
<name>A0AAD6ZWL1_9AGAR</name>